<proteinExistence type="predicted"/>
<organism evidence="2 3">
    <name type="scientific">Pontibacillus yanchengensis Y32</name>
    <dbReference type="NCBI Taxonomy" id="1385514"/>
    <lineage>
        <taxon>Bacteria</taxon>
        <taxon>Bacillati</taxon>
        <taxon>Bacillota</taxon>
        <taxon>Bacilli</taxon>
        <taxon>Bacillales</taxon>
        <taxon>Bacillaceae</taxon>
        <taxon>Pontibacillus</taxon>
    </lineage>
</organism>
<feature type="transmembrane region" description="Helical" evidence="1">
    <location>
        <begin position="70"/>
        <end position="89"/>
    </location>
</feature>
<keyword evidence="1" id="KW-0812">Transmembrane</keyword>
<dbReference type="AlphaFoldDB" id="A0A0A2T9E8"/>
<name>A0A0A2T9E8_9BACI</name>
<reference evidence="2 3" key="1">
    <citation type="journal article" date="2015" name="Stand. Genomic Sci.">
        <title>High quality draft genome sequence of the moderately halophilic bacterium Pontibacillus yanchengensis Y32(T) and comparison among Pontibacillus genomes.</title>
        <authorList>
            <person name="Huang J."/>
            <person name="Qiao Z.X."/>
            <person name="Tang J.W."/>
            <person name="Wang G."/>
        </authorList>
    </citation>
    <scope>NUCLEOTIDE SEQUENCE [LARGE SCALE GENOMIC DNA]</scope>
    <source>
        <strain evidence="2 3">Y32</strain>
    </source>
</reference>
<dbReference type="Proteomes" id="UP000030147">
    <property type="component" value="Unassembled WGS sequence"/>
</dbReference>
<dbReference type="RefSeq" id="WP_036824118.1">
    <property type="nucleotide sequence ID" value="NZ_AVBF01000089.1"/>
</dbReference>
<keyword evidence="1" id="KW-1133">Transmembrane helix</keyword>
<dbReference type="EMBL" id="AVBF01000089">
    <property type="protein sequence ID" value="KGP71033.1"/>
    <property type="molecule type" value="Genomic_DNA"/>
</dbReference>
<evidence type="ECO:0000256" key="1">
    <source>
        <dbReference type="SAM" id="Phobius"/>
    </source>
</evidence>
<gene>
    <name evidence="2" type="ORF">N782_01845</name>
</gene>
<comment type="caution">
    <text evidence="2">The sequence shown here is derived from an EMBL/GenBank/DDBJ whole genome shotgun (WGS) entry which is preliminary data.</text>
</comment>
<accession>A0A0A2T9E8</accession>
<keyword evidence="1" id="KW-0472">Membrane</keyword>
<keyword evidence="3" id="KW-1185">Reference proteome</keyword>
<sequence length="93" mass="10605">MALNERRSNLKIVRVVNVIFALVALSLSFYHLVYNSISLPTNYINSFLAFMFLSFGIEDLLKQEKDKKPFNLYLLASIVLFAVLGAEMLKTLT</sequence>
<evidence type="ECO:0000313" key="2">
    <source>
        <dbReference type="EMBL" id="KGP71033.1"/>
    </source>
</evidence>
<feature type="transmembrane region" description="Helical" evidence="1">
    <location>
        <begin position="43"/>
        <end position="61"/>
    </location>
</feature>
<evidence type="ECO:0000313" key="3">
    <source>
        <dbReference type="Proteomes" id="UP000030147"/>
    </source>
</evidence>
<evidence type="ECO:0008006" key="4">
    <source>
        <dbReference type="Google" id="ProtNLM"/>
    </source>
</evidence>
<protein>
    <recommendedName>
        <fullName evidence="4">DUF3953 domain-containing protein</fullName>
    </recommendedName>
</protein>
<feature type="transmembrane region" description="Helical" evidence="1">
    <location>
        <begin position="12"/>
        <end position="31"/>
    </location>
</feature>